<accession>A0A5P2UST1</accession>
<sequence length="122" mass="13903">MSGVYEADPQALRRAVERMRRLPELAQGLGRSFISDERNYTPWPGWTDDFAGQVRPVYERNNEYCLNTGEVLYEALDGLVRATLANLSSIERTQSDSSERIADHRRRTPESVFDDQGTGGRH</sequence>
<evidence type="ECO:0008006" key="5">
    <source>
        <dbReference type="Google" id="ProtNLM"/>
    </source>
</evidence>
<name>A0A5P2UST1_9ACTN</name>
<reference evidence="2" key="1">
    <citation type="journal article" date="2014" name="Int. J. Syst. Evol. Microbiol.">
        <title>Complete genome sequence of Corynebacterium casei LMG S-19264T (=DSM 44701T), isolated from a smear-ripened cheese.</title>
        <authorList>
            <consortium name="US DOE Joint Genome Institute (JGI-PGF)"/>
            <person name="Walter F."/>
            <person name="Albersmeier A."/>
            <person name="Kalinowski J."/>
            <person name="Ruckert C."/>
        </authorList>
    </citation>
    <scope>NUCLEOTIDE SEQUENCE</scope>
    <source>
        <strain evidence="2">JCM 4834</strain>
    </source>
</reference>
<keyword evidence="4" id="KW-1185">Reference proteome</keyword>
<dbReference type="AlphaFoldDB" id="A0A5P2UST1"/>
<dbReference type="KEGG" id="ssub:CP968_32810"/>
<reference evidence="3 4" key="2">
    <citation type="submission" date="2017-09" db="EMBL/GenBank/DDBJ databases">
        <authorList>
            <person name="Lee N."/>
            <person name="Cho B.-K."/>
        </authorList>
    </citation>
    <scope>NUCLEOTIDE SEQUENCE [LARGE SCALE GENOMIC DNA]</scope>
    <source>
        <strain evidence="3 4">ATCC 27467</strain>
    </source>
</reference>
<evidence type="ECO:0000313" key="3">
    <source>
        <dbReference type="EMBL" id="QEU82406.1"/>
    </source>
</evidence>
<dbReference type="EMBL" id="BMVX01000011">
    <property type="protein sequence ID" value="GGZ70702.1"/>
    <property type="molecule type" value="Genomic_DNA"/>
</dbReference>
<dbReference type="Proteomes" id="UP000326831">
    <property type="component" value="Chromosome"/>
</dbReference>
<dbReference type="EMBL" id="CP023701">
    <property type="protein sequence ID" value="QEU82406.1"/>
    <property type="molecule type" value="Genomic_DNA"/>
</dbReference>
<dbReference type="OrthoDB" id="4189733at2"/>
<protein>
    <recommendedName>
        <fullName evidence="5">WXG100 family type VII secretion target</fullName>
    </recommendedName>
</protein>
<dbReference type="RefSeq" id="WP_150521414.1">
    <property type="nucleotide sequence ID" value="NZ_BMVX01000011.1"/>
</dbReference>
<organism evidence="3 4">
    <name type="scientific">Streptomyces subrutilus</name>
    <dbReference type="NCBI Taxonomy" id="36818"/>
    <lineage>
        <taxon>Bacteria</taxon>
        <taxon>Bacillati</taxon>
        <taxon>Actinomycetota</taxon>
        <taxon>Actinomycetes</taxon>
        <taxon>Kitasatosporales</taxon>
        <taxon>Streptomycetaceae</taxon>
        <taxon>Streptomyces</taxon>
    </lineage>
</organism>
<feature type="region of interest" description="Disordered" evidence="1">
    <location>
        <begin position="90"/>
        <end position="122"/>
    </location>
</feature>
<evidence type="ECO:0000256" key="1">
    <source>
        <dbReference type="SAM" id="MobiDB-lite"/>
    </source>
</evidence>
<dbReference type="Proteomes" id="UP000634660">
    <property type="component" value="Unassembled WGS sequence"/>
</dbReference>
<reference evidence="2" key="3">
    <citation type="submission" date="2020-09" db="EMBL/GenBank/DDBJ databases">
        <authorList>
            <person name="Sun Q."/>
            <person name="Ohkuma M."/>
        </authorList>
    </citation>
    <scope>NUCLEOTIDE SEQUENCE</scope>
    <source>
        <strain evidence="2">JCM 4834</strain>
    </source>
</reference>
<feature type="compositionally biased region" description="Basic and acidic residues" evidence="1">
    <location>
        <begin position="93"/>
        <end position="102"/>
    </location>
</feature>
<proteinExistence type="predicted"/>
<evidence type="ECO:0000313" key="4">
    <source>
        <dbReference type="Proteomes" id="UP000326831"/>
    </source>
</evidence>
<evidence type="ECO:0000313" key="2">
    <source>
        <dbReference type="EMBL" id="GGZ70702.1"/>
    </source>
</evidence>
<gene>
    <name evidence="3" type="ORF">CP968_32810</name>
    <name evidence="2" type="ORF">GCM10010371_33360</name>
</gene>